<proteinExistence type="predicted"/>
<organism evidence="1 2">
    <name type="scientific">Paramuricea clavata</name>
    <name type="common">Red gorgonian</name>
    <name type="synonym">Violescent sea-whip</name>
    <dbReference type="NCBI Taxonomy" id="317549"/>
    <lineage>
        <taxon>Eukaryota</taxon>
        <taxon>Metazoa</taxon>
        <taxon>Cnidaria</taxon>
        <taxon>Anthozoa</taxon>
        <taxon>Octocorallia</taxon>
        <taxon>Malacalcyonacea</taxon>
        <taxon>Plexauridae</taxon>
        <taxon>Paramuricea</taxon>
    </lineage>
</organism>
<dbReference type="SUPFAM" id="SSF56672">
    <property type="entry name" value="DNA/RNA polymerases"/>
    <property type="match status" value="1"/>
</dbReference>
<evidence type="ECO:0000313" key="2">
    <source>
        <dbReference type="Proteomes" id="UP001152795"/>
    </source>
</evidence>
<keyword evidence="2" id="KW-1185">Reference proteome</keyword>
<evidence type="ECO:0000313" key="1">
    <source>
        <dbReference type="EMBL" id="CAB3986355.1"/>
    </source>
</evidence>
<dbReference type="InterPro" id="IPR043128">
    <property type="entry name" value="Rev_trsase/Diguanyl_cyclase"/>
</dbReference>
<dbReference type="EMBL" id="CACRXK020001004">
    <property type="protein sequence ID" value="CAB3986355.1"/>
    <property type="molecule type" value="Genomic_DNA"/>
</dbReference>
<dbReference type="Gene3D" id="3.30.70.270">
    <property type="match status" value="1"/>
</dbReference>
<name>A0A7D9DJL6_PARCT</name>
<gene>
    <name evidence="1" type="ORF">PACLA_8A061975</name>
</gene>
<protein>
    <submittedName>
        <fullName evidence="1">Uncharacterized protein</fullName>
    </submittedName>
</protein>
<comment type="caution">
    <text evidence="1">The sequence shown here is derived from an EMBL/GenBank/DDBJ whole genome shotgun (WGS) entry which is preliminary data.</text>
</comment>
<accession>A0A7D9DJL6</accession>
<dbReference type="InterPro" id="IPR043502">
    <property type="entry name" value="DNA/RNA_pol_sf"/>
</dbReference>
<dbReference type="AlphaFoldDB" id="A0A7D9DJL6"/>
<sequence>MFGINAASEIFQNAIAELLAGLPGCKNISDDIIAYEKDQLEHDLNLQAVLQRLSDYNGYASPLYLTSKVVTRRRNAKSSSRHLEDPETCNTAHGSMKIPPRAYRAGKDNPADFMSRHPKPVNFTNESENLAELYANDVCSNAIPKAMTREEVKT</sequence>
<dbReference type="Proteomes" id="UP001152795">
    <property type="component" value="Unassembled WGS sequence"/>
</dbReference>
<reference evidence="1" key="1">
    <citation type="submission" date="2020-04" db="EMBL/GenBank/DDBJ databases">
        <authorList>
            <person name="Alioto T."/>
            <person name="Alioto T."/>
            <person name="Gomez Garrido J."/>
        </authorList>
    </citation>
    <scope>NUCLEOTIDE SEQUENCE</scope>
    <source>
        <strain evidence="1">A484AB</strain>
    </source>
</reference>
<dbReference type="OrthoDB" id="10655359at2759"/>